<feature type="transmembrane region" description="Helical" evidence="10">
    <location>
        <begin position="85"/>
        <end position="109"/>
    </location>
</feature>
<keyword evidence="7 10" id="KW-0812">Transmembrane</keyword>
<accession>A0A5C4MHS7</accession>
<comment type="similarity">
    <text evidence="3 10">Belongs to the binding-protein-dependent transport system permease family. CysTW subfamily.</text>
</comment>
<dbReference type="AlphaFoldDB" id="A0A5C4MHS7"/>
<evidence type="ECO:0000256" key="10">
    <source>
        <dbReference type="RuleBase" id="RU363043"/>
    </source>
</evidence>
<comment type="subcellular location">
    <subcellularLocation>
        <location evidence="2 10">Cell membrane</location>
        <topology evidence="2 10">Multi-pass membrane protein</topology>
    </subcellularLocation>
</comment>
<evidence type="ECO:0000256" key="9">
    <source>
        <dbReference type="ARBA" id="ARBA00023136"/>
    </source>
</evidence>
<dbReference type="InterPro" id="IPR000515">
    <property type="entry name" value="MetI-like"/>
</dbReference>
<evidence type="ECO:0000256" key="5">
    <source>
        <dbReference type="ARBA" id="ARBA00022475"/>
    </source>
</evidence>
<feature type="domain" description="ABC transmembrane type-1" evidence="12">
    <location>
        <begin position="139"/>
        <end position="348"/>
    </location>
</feature>
<organism evidence="14 15">
    <name type="scientific">Mumia zhuanghuii</name>
    <dbReference type="NCBI Taxonomy" id="2585211"/>
    <lineage>
        <taxon>Bacteria</taxon>
        <taxon>Bacillati</taxon>
        <taxon>Actinomycetota</taxon>
        <taxon>Actinomycetes</taxon>
        <taxon>Propionibacteriales</taxon>
        <taxon>Nocardioidaceae</taxon>
        <taxon>Mumia</taxon>
    </lineage>
</organism>
<evidence type="ECO:0000256" key="6">
    <source>
        <dbReference type="ARBA" id="ARBA00022592"/>
    </source>
</evidence>
<evidence type="ECO:0000313" key="13">
    <source>
        <dbReference type="EMBL" id="TNC32645.1"/>
    </source>
</evidence>
<dbReference type="PANTHER" id="PTHR42922:SF1">
    <property type="entry name" value="PHOSPHATE TRANSPORT SYSTEM PERMEASE PROTEIN PSTA"/>
    <property type="match status" value="1"/>
</dbReference>
<gene>
    <name evidence="14" type="primary">pstA</name>
    <name evidence="14" type="ORF">FHE65_25155</name>
    <name evidence="13" type="ORF">FHE65_30240</name>
</gene>
<dbReference type="EMBL" id="VDFR01000127">
    <property type="protein sequence ID" value="TNC37506.1"/>
    <property type="molecule type" value="Genomic_DNA"/>
</dbReference>
<dbReference type="Pfam" id="PF00528">
    <property type="entry name" value="BPD_transp_1"/>
    <property type="match status" value="1"/>
</dbReference>
<dbReference type="Gene3D" id="1.10.3720.10">
    <property type="entry name" value="MetI-like"/>
    <property type="match status" value="1"/>
</dbReference>
<evidence type="ECO:0000256" key="3">
    <source>
        <dbReference type="ARBA" id="ARBA00007069"/>
    </source>
</evidence>
<keyword evidence="4" id="KW-0813">Transport</keyword>
<dbReference type="RefSeq" id="WP_139106794.1">
    <property type="nucleotide sequence ID" value="NZ_VDFR01000127.1"/>
</dbReference>
<name>A0A5C4MHS7_9ACTN</name>
<evidence type="ECO:0000256" key="8">
    <source>
        <dbReference type="ARBA" id="ARBA00022989"/>
    </source>
</evidence>
<sequence length="361" mass="38172">MTTTAPPRPQRDDTPVRGRGWQQPQLPRGTGWYALALAVVVTSGLHAGLAIALLPALLAGWAVIGIGYPVISYAVEGRRKALDRLVTIVVASAFAVAMVPLVSILWTVVKNGLPVLSSEFFTYSMRNVVGEGGGIYHAIWGTVLITAAAAAMAVPLGLLTAIFLVEYGGDGRLPKVVRFLVDVMTGIPSIVAGLFAYALFVVAFGPGVRMGFAGAVALTVLMTPVVVRSSEEMLQLVPHELREAAYALGVPRWRTIVKVVLPTALAGLVTGITLAVARVIGETAPLLITVGITDSTNFNLSDGRMATLPVFTYSSIMSPGVPPEPSIARAWGAALVLMLIVMVLNLVARLVTHFFSPKDKR</sequence>
<dbReference type="EMBL" id="VDFR01000189">
    <property type="protein sequence ID" value="TNC32645.1"/>
    <property type="molecule type" value="Genomic_DNA"/>
</dbReference>
<feature type="transmembrane region" description="Helical" evidence="10">
    <location>
        <begin position="330"/>
        <end position="351"/>
    </location>
</feature>
<dbReference type="InterPro" id="IPR005672">
    <property type="entry name" value="Phosphate_PstA"/>
</dbReference>
<keyword evidence="6" id="KW-0592">Phosphate transport</keyword>
<dbReference type="GO" id="GO:0005886">
    <property type="term" value="C:plasma membrane"/>
    <property type="evidence" value="ECO:0007669"/>
    <property type="project" value="UniProtKB-SubCell"/>
</dbReference>
<dbReference type="NCBIfam" id="TIGR00974">
    <property type="entry name" value="3a0107s02c"/>
    <property type="match status" value="1"/>
</dbReference>
<feature type="region of interest" description="Disordered" evidence="11">
    <location>
        <begin position="1"/>
        <end position="24"/>
    </location>
</feature>
<evidence type="ECO:0000256" key="7">
    <source>
        <dbReference type="ARBA" id="ARBA00022692"/>
    </source>
</evidence>
<evidence type="ECO:0000259" key="12">
    <source>
        <dbReference type="PROSITE" id="PS50928"/>
    </source>
</evidence>
<keyword evidence="9 10" id="KW-0472">Membrane</keyword>
<proteinExistence type="inferred from homology"/>
<evidence type="ECO:0000256" key="11">
    <source>
        <dbReference type="SAM" id="MobiDB-lite"/>
    </source>
</evidence>
<evidence type="ECO:0000256" key="4">
    <source>
        <dbReference type="ARBA" id="ARBA00022448"/>
    </source>
</evidence>
<dbReference type="OrthoDB" id="9775069at2"/>
<dbReference type="PANTHER" id="PTHR42922">
    <property type="entry name" value="PHOSPHATE TRANSPORT SYSTEM PERMEASE PROTEIN PSTA"/>
    <property type="match status" value="1"/>
</dbReference>
<dbReference type="GO" id="GO:0005315">
    <property type="term" value="F:phosphate transmembrane transporter activity"/>
    <property type="evidence" value="ECO:0007669"/>
    <property type="project" value="InterPro"/>
</dbReference>
<dbReference type="SUPFAM" id="SSF161098">
    <property type="entry name" value="MetI-like"/>
    <property type="match status" value="1"/>
</dbReference>
<feature type="transmembrane region" description="Helical" evidence="10">
    <location>
        <begin position="210"/>
        <end position="227"/>
    </location>
</feature>
<evidence type="ECO:0000313" key="15">
    <source>
        <dbReference type="Proteomes" id="UP000306740"/>
    </source>
</evidence>
<protein>
    <recommendedName>
        <fullName evidence="10">Phosphate transport system permease protein PstA</fullName>
    </recommendedName>
</protein>
<dbReference type="GO" id="GO:0035435">
    <property type="term" value="P:phosphate ion transmembrane transport"/>
    <property type="evidence" value="ECO:0007669"/>
    <property type="project" value="InterPro"/>
</dbReference>
<reference evidence="14 15" key="1">
    <citation type="submission" date="2019-05" db="EMBL/GenBank/DDBJ databases">
        <title>Mumia sp. nov., isolated from the intestinal contents of plateau pika (Ochotona curzoniae) in the Qinghai-Tibet plateau of China.</title>
        <authorList>
            <person name="Tian Z."/>
        </authorList>
    </citation>
    <scope>NUCLEOTIDE SEQUENCE [LARGE SCALE GENOMIC DNA]</scope>
    <source>
        <strain evidence="15">527</strain>
        <strain evidence="14">Z527</strain>
    </source>
</reference>
<keyword evidence="8 10" id="KW-1133">Transmembrane helix</keyword>
<evidence type="ECO:0000256" key="2">
    <source>
        <dbReference type="ARBA" id="ARBA00004651"/>
    </source>
</evidence>
<feature type="transmembrane region" description="Helical" evidence="10">
    <location>
        <begin position="259"/>
        <end position="280"/>
    </location>
</feature>
<dbReference type="InterPro" id="IPR035906">
    <property type="entry name" value="MetI-like_sf"/>
</dbReference>
<evidence type="ECO:0000256" key="1">
    <source>
        <dbReference type="ARBA" id="ARBA00003510"/>
    </source>
</evidence>
<dbReference type="InterPro" id="IPR051408">
    <property type="entry name" value="Phosphate_transprt_permease"/>
</dbReference>
<feature type="transmembrane region" description="Helical" evidence="10">
    <location>
        <begin position="134"/>
        <end position="167"/>
    </location>
</feature>
<feature type="transmembrane region" description="Helical" evidence="10">
    <location>
        <begin position="179"/>
        <end position="204"/>
    </location>
</feature>
<feature type="transmembrane region" description="Helical" evidence="10">
    <location>
        <begin position="31"/>
        <end position="64"/>
    </location>
</feature>
<comment type="function">
    <text evidence="1">Part of the binding-protein-dependent transport system for phosphate; probably responsible for the translocation of the substrate across the membrane.</text>
</comment>
<evidence type="ECO:0000313" key="14">
    <source>
        <dbReference type="EMBL" id="TNC37506.1"/>
    </source>
</evidence>
<dbReference type="Proteomes" id="UP000306740">
    <property type="component" value="Unassembled WGS sequence"/>
</dbReference>
<dbReference type="PROSITE" id="PS50928">
    <property type="entry name" value="ABC_TM1"/>
    <property type="match status" value="1"/>
</dbReference>
<keyword evidence="5 10" id="KW-1003">Cell membrane</keyword>
<dbReference type="CDD" id="cd06261">
    <property type="entry name" value="TM_PBP2"/>
    <property type="match status" value="1"/>
</dbReference>
<comment type="caution">
    <text evidence="14">The sequence shown here is derived from an EMBL/GenBank/DDBJ whole genome shotgun (WGS) entry which is preliminary data.</text>
</comment>